<accession>A0A6J7LK16</accession>
<evidence type="ECO:0000313" key="1">
    <source>
        <dbReference type="EMBL" id="CAB4968970.1"/>
    </source>
</evidence>
<dbReference type="EMBL" id="CAFBNE010000164">
    <property type="protein sequence ID" value="CAB4968970.1"/>
    <property type="molecule type" value="Genomic_DNA"/>
</dbReference>
<dbReference type="AlphaFoldDB" id="A0A6J7LK16"/>
<sequence>MVKKKYKVDLAGDGALKAAQLLGDRDGKWAEVWNRFADAPQGYPGVVSALRAGKPEGMIALHPDSWPQDNDEDEAAALAAVGGMVSAPVADVRSRLAKLRTDHADRLGGVWAKLGQTPAAALIVRLAELADLTGTIGVGSDVGGGADDYARSGWRTDQAFLSVLSALELGHPSAPSVERVAESLYRPWLEATVDQFQSAWIANPPVGHDPGLVVNETAGTCALFVDGLRFDVAAGLAEALVSRGLPTDLQWGFAGVPTVTATCKPAVSPVASFLSSGPELAPTTPAGGLVNQESLKRTMSDHGWSFISEDAVGDPAGRGWTEGGDIDALGHSFGVKLAHQLPDQIRQLATRISELLNAGWQRVVVVTDHGWLLLPSQLPKHSLPEHLAVVRKGRCARLNEAIQPPAGVIRLPWRWNDDVQIALAPGIHAFEAGKVYEHGGLSPQESVVPRMVVTKGSVGQPLALAIDYMWVGLTLKVEALMAPAGCSVDIRGRANDGSTSLATAPKPLRDGKVRLMVDDVHQGQAAVIVIVNEQNTLLANVATLIPEG</sequence>
<name>A0A6J7LK16_9ZZZZ</name>
<organism evidence="1">
    <name type="scientific">freshwater metagenome</name>
    <dbReference type="NCBI Taxonomy" id="449393"/>
    <lineage>
        <taxon>unclassified sequences</taxon>
        <taxon>metagenomes</taxon>
        <taxon>ecological metagenomes</taxon>
    </lineage>
</organism>
<reference evidence="1" key="1">
    <citation type="submission" date="2020-05" db="EMBL/GenBank/DDBJ databases">
        <authorList>
            <person name="Chiriac C."/>
            <person name="Salcher M."/>
            <person name="Ghai R."/>
            <person name="Kavagutti S V."/>
        </authorList>
    </citation>
    <scope>NUCLEOTIDE SEQUENCE</scope>
</reference>
<dbReference type="NCBIfam" id="NF033450">
    <property type="entry name" value="BREX_PglZ_1_B"/>
    <property type="match status" value="1"/>
</dbReference>
<gene>
    <name evidence="1" type="ORF">UFOPK3772_03167</name>
</gene>
<proteinExistence type="predicted"/>
<protein>
    <submittedName>
        <fullName evidence="1">Unannotated protein</fullName>
    </submittedName>
</protein>